<gene>
    <name evidence="1" type="ORF">LIP_3453</name>
</gene>
<keyword evidence="2" id="KW-1185">Reference proteome</keyword>
<dbReference type="STRING" id="1555112.LIP_3453"/>
<organism evidence="1 2">
    <name type="scientific">Limnochorda pilosa</name>
    <dbReference type="NCBI Taxonomy" id="1555112"/>
    <lineage>
        <taxon>Bacteria</taxon>
        <taxon>Bacillati</taxon>
        <taxon>Bacillota</taxon>
        <taxon>Limnochordia</taxon>
        <taxon>Limnochordales</taxon>
        <taxon>Limnochordaceae</taxon>
        <taxon>Limnochorda</taxon>
    </lineage>
</organism>
<dbReference type="RefSeq" id="WP_068140795.1">
    <property type="nucleotide sequence ID" value="NZ_AP014924.1"/>
</dbReference>
<evidence type="ECO:0000313" key="1">
    <source>
        <dbReference type="EMBL" id="BAS29265.1"/>
    </source>
</evidence>
<name>A0A0K2SQ67_LIMPI</name>
<reference evidence="2" key="2">
    <citation type="journal article" date="2016" name="Int. J. Syst. Evol. Microbiol.">
        <title>Complete genome sequence and cell structure of Limnochorda pilosa, a Gram-negative spore-former within the phylum Firmicutes.</title>
        <authorList>
            <person name="Watanabe M."/>
            <person name="Kojima H."/>
            <person name="Fukui M."/>
        </authorList>
    </citation>
    <scope>NUCLEOTIDE SEQUENCE [LARGE SCALE GENOMIC DNA]</scope>
    <source>
        <strain evidence="2">HC45</strain>
    </source>
</reference>
<evidence type="ECO:0000313" key="2">
    <source>
        <dbReference type="Proteomes" id="UP000065807"/>
    </source>
</evidence>
<proteinExistence type="predicted"/>
<dbReference type="Proteomes" id="UP000065807">
    <property type="component" value="Chromosome"/>
</dbReference>
<dbReference type="KEGG" id="lpil:LIP_3453"/>
<protein>
    <submittedName>
        <fullName evidence="1">Uncharacterized protein</fullName>
    </submittedName>
</protein>
<reference evidence="2" key="1">
    <citation type="submission" date="2015-07" db="EMBL/GenBank/DDBJ databases">
        <title>Complete genome sequence and phylogenetic analysis of Limnochorda pilosa.</title>
        <authorList>
            <person name="Watanabe M."/>
            <person name="Kojima H."/>
            <person name="Fukui M."/>
        </authorList>
    </citation>
    <scope>NUCLEOTIDE SEQUENCE [LARGE SCALE GENOMIC DNA]</scope>
    <source>
        <strain evidence="2">HC45</strain>
    </source>
</reference>
<dbReference type="AlphaFoldDB" id="A0A0K2SQ67"/>
<dbReference type="EMBL" id="AP014924">
    <property type="protein sequence ID" value="BAS29265.1"/>
    <property type="molecule type" value="Genomic_DNA"/>
</dbReference>
<sequence>MPAHQQIQACIQRCQQVMQQLQQLSASTPDQRVRDLLQEGAHHLQLCVTECQFAAQRIAKTAAQPAMA</sequence>
<accession>A0A0K2SQ67</accession>
<dbReference type="OrthoDB" id="2112373at2"/>